<gene>
    <name evidence="1" type="ORF">AAAT04_11380</name>
</gene>
<proteinExistence type="predicted"/>
<evidence type="ECO:0008006" key="3">
    <source>
        <dbReference type="Google" id="ProtNLM"/>
    </source>
</evidence>
<comment type="caution">
    <text evidence="1">The sequence shown here is derived from an EMBL/GenBank/DDBJ whole genome shotgun (WGS) entry which is preliminary data.</text>
</comment>
<evidence type="ECO:0000313" key="2">
    <source>
        <dbReference type="Proteomes" id="UP001482186"/>
    </source>
</evidence>
<evidence type="ECO:0000313" key="1">
    <source>
        <dbReference type="EMBL" id="MEQ2454640.1"/>
    </source>
</evidence>
<reference evidence="1 2" key="1">
    <citation type="submission" date="2024-04" db="EMBL/GenBank/DDBJ databases">
        <title>Human intestinal bacterial collection.</title>
        <authorList>
            <person name="Pauvert C."/>
            <person name="Hitch T.C.A."/>
            <person name="Clavel T."/>
        </authorList>
    </citation>
    <scope>NUCLEOTIDE SEQUENCE [LARGE SCALE GENOMIC DNA]</scope>
    <source>
        <strain evidence="1 2">CLA-AA-H141</strain>
    </source>
</reference>
<sequence length="57" mass="6446">MKCLSCGKEEFDECTINVEGKIYGLVTKTKKNKNKLKAVVCKNCKMVYLKQDEGKGK</sequence>
<name>A0ABV1EJ96_9FIRM</name>
<dbReference type="RefSeq" id="WP_021943165.1">
    <property type="nucleotide sequence ID" value="NZ_JAOQJS010000006.1"/>
</dbReference>
<accession>A0ABV1EJ96</accession>
<protein>
    <recommendedName>
        <fullName evidence="3">Nucleic acid-binding protein</fullName>
    </recommendedName>
</protein>
<dbReference type="EMBL" id="JBBNFM010000009">
    <property type="protein sequence ID" value="MEQ2454640.1"/>
    <property type="molecule type" value="Genomic_DNA"/>
</dbReference>
<keyword evidence="2" id="KW-1185">Reference proteome</keyword>
<dbReference type="Proteomes" id="UP001482186">
    <property type="component" value="Unassembled WGS sequence"/>
</dbReference>
<organism evidence="1 2">
    <name type="scientific">Coprococcus ammoniilyticus</name>
    <dbReference type="NCBI Taxonomy" id="2981785"/>
    <lineage>
        <taxon>Bacteria</taxon>
        <taxon>Bacillati</taxon>
        <taxon>Bacillota</taxon>
        <taxon>Clostridia</taxon>
        <taxon>Lachnospirales</taxon>
        <taxon>Lachnospiraceae</taxon>
        <taxon>Coprococcus</taxon>
    </lineage>
</organism>